<name>A0A0K9PBQ6_ZOSMR</name>
<dbReference type="Proteomes" id="UP000036987">
    <property type="component" value="Unassembled WGS sequence"/>
</dbReference>
<protein>
    <recommendedName>
        <fullName evidence="2">RIN4 pathogenic type III effector avirulence factor Avr cleavage site domain-containing protein</fullName>
    </recommendedName>
</protein>
<dbReference type="PANTHER" id="PTHR33882">
    <property type="entry name" value="PATHOGENIC TYPE III EFFECTOR AVIRULENCE FACTOR AVR AVRRPT-CLEAVAGE: CLEAVAGE SITE PROTEIN"/>
    <property type="match status" value="1"/>
</dbReference>
<dbReference type="Pfam" id="PF05627">
    <property type="entry name" value="AvrRpt-cleavage"/>
    <property type="match status" value="1"/>
</dbReference>
<evidence type="ECO:0000313" key="4">
    <source>
        <dbReference type="Proteomes" id="UP000036987"/>
    </source>
</evidence>
<gene>
    <name evidence="3" type="ORF">ZOSMA_313G00170</name>
</gene>
<dbReference type="OrthoDB" id="1880088at2759"/>
<comment type="caution">
    <text evidence="3">The sequence shown here is derived from an EMBL/GenBank/DDBJ whole genome shotgun (WGS) entry which is preliminary data.</text>
</comment>
<dbReference type="AlphaFoldDB" id="A0A0K9PBQ6"/>
<dbReference type="EMBL" id="LFYR01001020">
    <property type="protein sequence ID" value="KMZ65667.1"/>
    <property type="molecule type" value="Genomic_DNA"/>
</dbReference>
<sequence>MFGNKLSFQFLAADLPATHLQVSYRLNFIVFSTHSFFCWFDMENPKRTGSSVPVFGEWDVAQEIPDYSMDFTKIREMKMKSKQDFSRISVGNEAELVLTPTSDPPNNLSSSPHPPAASVHNHTDHGDDENDHLHQSTPSCAVPRKGIWNYLPCCMKA</sequence>
<evidence type="ECO:0000259" key="2">
    <source>
        <dbReference type="Pfam" id="PF05627"/>
    </source>
</evidence>
<accession>A0A0K9PBQ6</accession>
<reference evidence="4" key="1">
    <citation type="journal article" date="2016" name="Nature">
        <title>The genome of the seagrass Zostera marina reveals angiosperm adaptation to the sea.</title>
        <authorList>
            <person name="Olsen J.L."/>
            <person name="Rouze P."/>
            <person name="Verhelst B."/>
            <person name="Lin Y.-C."/>
            <person name="Bayer T."/>
            <person name="Collen J."/>
            <person name="Dattolo E."/>
            <person name="De Paoli E."/>
            <person name="Dittami S."/>
            <person name="Maumus F."/>
            <person name="Michel G."/>
            <person name="Kersting A."/>
            <person name="Lauritano C."/>
            <person name="Lohaus R."/>
            <person name="Toepel M."/>
            <person name="Tonon T."/>
            <person name="Vanneste K."/>
            <person name="Amirebrahimi M."/>
            <person name="Brakel J."/>
            <person name="Bostroem C."/>
            <person name="Chovatia M."/>
            <person name="Grimwood J."/>
            <person name="Jenkins J.W."/>
            <person name="Jueterbock A."/>
            <person name="Mraz A."/>
            <person name="Stam W.T."/>
            <person name="Tice H."/>
            <person name="Bornberg-Bauer E."/>
            <person name="Green P.J."/>
            <person name="Pearson G.A."/>
            <person name="Procaccini G."/>
            <person name="Duarte C.M."/>
            <person name="Schmutz J."/>
            <person name="Reusch T.B.H."/>
            <person name="Van de Peer Y."/>
        </authorList>
    </citation>
    <scope>NUCLEOTIDE SEQUENCE [LARGE SCALE GENOMIC DNA]</scope>
    <source>
        <strain evidence="4">cv. Finnish</strain>
    </source>
</reference>
<dbReference type="InterPro" id="IPR008700">
    <property type="entry name" value="TypeIII_avirulence_cleave"/>
</dbReference>
<feature type="domain" description="RIN4 pathogenic type III effector avirulence factor Avr cleavage site" evidence="2">
    <location>
        <begin position="49"/>
        <end position="79"/>
    </location>
</feature>
<feature type="region of interest" description="Disordered" evidence="1">
    <location>
        <begin position="97"/>
        <end position="138"/>
    </location>
</feature>
<feature type="compositionally biased region" description="Low complexity" evidence="1">
    <location>
        <begin position="99"/>
        <end position="111"/>
    </location>
</feature>
<evidence type="ECO:0000256" key="1">
    <source>
        <dbReference type="SAM" id="MobiDB-lite"/>
    </source>
</evidence>
<dbReference type="PANTHER" id="PTHR33882:SF2">
    <property type="entry name" value="EXPRESSED PROTEIN"/>
    <property type="match status" value="1"/>
</dbReference>
<evidence type="ECO:0000313" key="3">
    <source>
        <dbReference type="EMBL" id="KMZ65667.1"/>
    </source>
</evidence>
<proteinExistence type="predicted"/>
<organism evidence="3 4">
    <name type="scientific">Zostera marina</name>
    <name type="common">Eelgrass</name>
    <dbReference type="NCBI Taxonomy" id="29655"/>
    <lineage>
        <taxon>Eukaryota</taxon>
        <taxon>Viridiplantae</taxon>
        <taxon>Streptophyta</taxon>
        <taxon>Embryophyta</taxon>
        <taxon>Tracheophyta</taxon>
        <taxon>Spermatophyta</taxon>
        <taxon>Magnoliopsida</taxon>
        <taxon>Liliopsida</taxon>
        <taxon>Zosteraceae</taxon>
        <taxon>Zostera</taxon>
    </lineage>
</organism>
<keyword evidence="4" id="KW-1185">Reference proteome</keyword>